<dbReference type="InterPro" id="IPR000863">
    <property type="entry name" value="Sulfotransferase_dom"/>
</dbReference>
<accession>A0ABM3HUL3</accession>
<dbReference type="PANTHER" id="PTHR11783">
    <property type="entry name" value="SULFOTRANSFERASE SULT"/>
    <property type="match status" value="1"/>
</dbReference>
<sequence>MEHHPEEIDEVIASLPKERGFLAPNLCLYQNFWFPVTVLPNVITFQRHFRAKDNDIVLASQPKAGTTWLKALVFSIVNRRYFDISNTPLLTSNPHELVPFLEFTLYANNTKPNLEDFPEPRIFSTHLPYSCLPESVKRSNCRIVYICRNPLDTVVSSWHFFKSPVRSENQPERSMEEHFETFCDGKTGFGPFWDQTVGYWKESLEEPHKVLFLKCEDLTENVVAQVKKVAEFVGLPFSTGEEEAGVIQGIAETCSLRKLKDLEVNKSGKFMPNFENRSYFRKGEVGDWANSLSPPMVARLHSIMEEKMSPFGLEFKTR</sequence>
<evidence type="ECO:0000256" key="2">
    <source>
        <dbReference type="ARBA" id="ARBA00022679"/>
    </source>
</evidence>
<evidence type="ECO:0000313" key="5">
    <source>
        <dbReference type="Proteomes" id="UP000827889"/>
    </source>
</evidence>
<keyword evidence="5" id="KW-1185">Reference proteome</keyword>
<evidence type="ECO:0000256" key="1">
    <source>
        <dbReference type="ARBA" id="ARBA00005771"/>
    </source>
</evidence>
<organism evidence="5 6">
    <name type="scientific">Rhodamnia argentea</name>
    <dbReference type="NCBI Taxonomy" id="178133"/>
    <lineage>
        <taxon>Eukaryota</taxon>
        <taxon>Viridiplantae</taxon>
        <taxon>Streptophyta</taxon>
        <taxon>Embryophyta</taxon>
        <taxon>Tracheophyta</taxon>
        <taxon>Spermatophyta</taxon>
        <taxon>Magnoliopsida</taxon>
        <taxon>eudicotyledons</taxon>
        <taxon>Gunneridae</taxon>
        <taxon>Pentapetalae</taxon>
        <taxon>rosids</taxon>
        <taxon>malvids</taxon>
        <taxon>Myrtales</taxon>
        <taxon>Myrtaceae</taxon>
        <taxon>Myrtoideae</taxon>
        <taxon>Myrteae</taxon>
        <taxon>Australasian group</taxon>
        <taxon>Rhodamnia</taxon>
    </lineage>
</organism>
<proteinExistence type="inferred from homology"/>
<dbReference type="Pfam" id="PF00685">
    <property type="entry name" value="Sulfotransfer_1"/>
    <property type="match status" value="1"/>
</dbReference>
<evidence type="ECO:0000313" key="6">
    <source>
        <dbReference type="RefSeq" id="XP_048140287.1"/>
    </source>
</evidence>
<dbReference type="SUPFAM" id="SSF52540">
    <property type="entry name" value="P-loop containing nucleoside triphosphate hydrolases"/>
    <property type="match status" value="1"/>
</dbReference>
<dbReference type="GeneID" id="125316312"/>
<protein>
    <recommendedName>
        <fullName evidence="3">Sulfotransferase</fullName>
        <ecNumber evidence="3">2.8.2.-</ecNumber>
    </recommendedName>
</protein>
<name>A0ABM3HUL3_9MYRT</name>
<feature type="domain" description="Sulfotransferase" evidence="4">
    <location>
        <begin position="53"/>
        <end position="311"/>
    </location>
</feature>
<evidence type="ECO:0000256" key="3">
    <source>
        <dbReference type="RuleBase" id="RU361155"/>
    </source>
</evidence>
<dbReference type="Gene3D" id="3.40.50.300">
    <property type="entry name" value="P-loop containing nucleotide triphosphate hydrolases"/>
    <property type="match status" value="1"/>
</dbReference>
<dbReference type="InterPro" id="IPR027417">
    <property type="entry name" value="P-loop_NTPase"/>
</dbReference>
<keyword evidence="2 3" id="KW-0808">Transferase</keyword>
<dbReference type="RefSeq" id="XP_048140287.1">
    <property type="nucleotide sequence ID" value="XM_048284330.1"/>
</dbReference>
<gene>
    <name evidence="6" type="primary">LOC125316312</name>
</gene>
<comment type="similarity">
    <text evidence="1 3">Belongs to the sulfotransferase 1 family.</text>
</comment>
<dbReference type="Proteomes" id="UP000827889">
    <property type="component" value="Chromosome 8"/>
</dbReference>
<dbReference type="EC" id="2.8.2.-" evidence="3"/>
<reference evidence="6" key="1">
    <citation type="submission" date="2025-08" db="UniProtKB">
        <authorList>
            <consortium name="RefSeq"/>
        </authorList>
    </citation>
    <scope>IDENTIFICATION</scope>
    <source>
        <tissue evidence="6">Leaf</tissue>
    </source>
</reference>
<evidence type="ECO:0000259" key="4">
    <source>
        <dbReference type="Pfam" id="PF00685"/>
    </source>
</evidence>